<keyword evidence="2" id="KW-0539">Nucleus</keyword>
<organism evidence="7 8">
    <name type="scientific">Echinostoma caproni</name>
    <dbReference type="NCBI Taxonomy" id="27848"/>
    <lineage>
        <taxon>Eukaryota</taxon>
        <taxon>Metazoa</taxon>
        <taxon>Spiralia</taxon>
        <taxon>Lophotrochozoa</taxon>
        <taxon>Platyhelminthes</taxon>
        <taxon>Trematoda</taxon>
        <taxon>Digenea</taxon>
        <taxon>Plagiorchiida</taxon>
        <taxon>Echinostomata</taxon>
        <taxon>Echinostomatoidea</taxon>
        <taxon>Echinostomatidae</taxon>
        <taxon>Echinostoma</taxon>
    </lineage>
</organism>
<dbReference type="Gene3D" id="3.30.70.330">
    <property type="match status" value="1"/>
</dbReference>
<sequence length="347" mass="38416">MFFISALVLRCLDALTTEEDICKVFEETADVKVRQCHVMRDEVMHVSRCFAFAELPSVADAYKVMDIVTKQYKLFEIGGKAVTISYAKNTFNTIMATLKTEGSFNAHLNSSRNMAADLGQISKGMQSNNNPENMAINAVAASALLNQNIPSGPAVAHAAMQQKQTEKQVLTAIARSMLSANEHLAVSGCGPTTVTPNTQVLPPPVFPFNAATASTTVYPVPDTTKYIYDESTRFYYDPTTGLLYEPNSKYFYDRNTVRYYYWDQSRSTYFPVPQSTTEQTVTQESTSSANSASQSNAEPKEPVVRPSKGKSAQQIAKEMEKWAKRMNAHKKNLSTPVQRSDSNAVCI</sequence>
<dbReference type="InterPro" id="IPR035979">
    <property type="entry name" value="RBD_domain_sf"/>
</dbReference>
<dbReference type="PANTHER" id="PTHR13948">
    <property type="entry name" value="RNA-BINDING PROTEIN"/>
    <property type="match status" value="1"/>
</dbReference>
<dbReference type="GO" id="GO:0003723">
    <property type="term" value="F:RNA binding"/>
    <property type="evidence" value="ECO:0007669"/>
    <property type="project" value="UniProtKB-UniRule"/>
</dbReference>
<dbReference type="OrthoDB" id="29221at2759"/>
<dbReference type="PANTHER" id="PTHR13948:SF3">
    <property type="entry name" value="FI21118P1"/>
    <property type="match status" value="1"/>
</dbReference>
<feature type="compositionally biased region" description="Low complexity" evidence="4">
    <location>
        <begin position="273"/>
        <end position="297"/>
    </location>
</feature>
<keyword evidence="8" id="KW-1185">Reference proteome</keyword>
<evidence type="ECO:0000313" key="8">
    <source>
        <dbReference type="Proteomes" id="UP000272942"/>
    </source>
</evidence>
<dbReference type="PROSITE" id="PS50102">
    <property type="entry name" value="RRM"/>
    <property type="match status" value="1"/>
</dbReference>
<dbReference type="InterPro" id="IPR000504">
    <property type="entry name" value="RRM_dom"/>
</dbReference>
<evidence type="ECO:0000256" key="3">
    <source>
        <dbReference type="PROSITE-ProRule" id="PRU00176"/>
    </source>
</evidence>
<dbReference type="AlphaFoldDB" id="A0A3P8KT49"/>
<feature type="chain" id="PRO_5018284660" description="RRM domain-containing protein" evidence="5">
    <location>
        <begin position="19"/>
        <end position="347"/>
    </location>
</feature>
<evidence type="ECO:0000256" key="4">
    <source>
        <dbReference type="SAM" id="MobiDB-lite"/>
    </source>
</evidence>
<gene>
    <name evidence="7" type="ORF">ECPE_LOCUS9274</name>
</gene>
<proteinExistence type="predicted"/>
<dbReference type="InterPro" id="IPR012677">
    <property type="entry name" value="Nucleotide-bd_a/b_plait_sf"/>
</dbReference>
<dbReference type="Proteomes" id="UP000272942">
    <property type="component" value="Unassembled WGS sequence"/>
</dbReference>
<feature type="compositionally biased region" description="Polar residues" evidence="4">
    <location>
        <begin position="333"/>
        <end position="347"/>
    </location>
</feature>
<evidence type="ECO:0000313" key="7">
    <source>
        <dbReference type="EMBL" id="VDP85093.1"/>
    </source>
</evidence>
<dbReference type="InterPro" id="IPR041591">
    <property type="entry name" value="OCRE"/>
</dbReference>
<dbReference type="GO" id="GO:0005634">
    <property type="term" value="C:nucleus"/>
    <property type="evidence" value="ECO:0007669"/>
    <property type="project" value="UniProtKB-SubCell"/>
</dbReference>
<dbReference type="Pfam" id="PF17780">
    <property type="entry name" value="OCRE"/>
    <property type="match status" value="1"/>
</dbReference>
<reference evidence="7 8" key="1">
    <citation type="submission" date="2018-11" db="EMBL/GenBank/DDBJ databases">
        <authorList>
            <consortium name="Pathogen Informatics"/>
        </authorList>
    </citation>
    <scope>NUCLEOTIDE SEQUENCE [LARGE SCALE GENOMIC DNA]</scope>
    <source>
        <strain evidence="7 8">Egypt</strain>
    </source>
</reference>
<keyword evidence="3" id="KW-0694">RNA-binding</keyword>
<keyword evidence="5" id="KW-0732">Signal</keyword>
<dbReference type="CDD" id="cd12313">
    <property type="entry name" value="RRM1_RRM2_RBM5_like"/>
    <property type="match status" value="1"/>
</dbReference>
<evidence type="ECO:0000256" key="5">
    <source>
        <dbReference type="SAM" id="SignalP"/>
    </source>
</evidence>
<protein>
    <recommendedName>
        <fullName evidence="6">RRM domain-containing protein</fullName>
    </recommendedName>
</protein>
<accession>A0A3P8KT49</accession>
<dbReference type="GO" id="GO:0000398">
    <property type="term" value="P:mRNA splicing, via spliceosome"/>
    <property type="evidence" value="ECO:0007669"/>
    <property type="project" value="TreeGrafter"/>
</dbReference>
<dbReference type="CDD" id="cd16162">
    <property type="entry name" value="OCRE_RBM5_like"/>
    <property type="match status" value="1"/>
</dbReference>
<feature type="domain" description="RRM" evidence="6">
    <location>
        <begin position="1"/>
        <end position="89"/>
    </location>
</feature>
<comment type="subcellular location">
    <subcellularLocation>
        <location evidence="1">Nucleus</location>
    </subcellularLocation>
</comment>
<feature type="region of interest" description="Disordered" evidence="4">
    <location>
        <begin position="273"/>
        <end position="347"/>
    </location>
</feature>
<dbReference type="SUPFAM" id="SSF54928">
    <property type="entry name" value="RNA-binding domain, RBD"/>
    <property type="match status" value="1"/>
</dbReference>
<evidence type="ECO:0000256" key="1">
    <source>
        <dbReference type="ARBA" id="ARBA00004123"/>
    </source>
</evidence>
<evidence type="ECO:0000256" key="2">
    <source>
        <dbReference type="ARBA" id="ARBA00023242"/>
    </source>
</evidence>
<feature type="signal peptide" evidence="5">
    <location>
        <begin position="1"/>
        <end position="18"/>
    </location>
</feature>
<dbReference type="EMBL" id="UZAN01047157">
    <property type="protein sequence ID" value="VDP85093.1"/>
    <property type="molecule type" value="Genomic_DNA"/>
</dbReference>
<name>A0A3P8KT49_9TREM</name>
<evidence type="ECO:0000259" key="6">
    <source>
        <dbReference type="PROSITE" id="PS50102"/>
    </source>
</evidence>